<accession>A0A930DMH8</accession>
<dbReference type="PANTHER" id="PTHR43394:SF1">
    <property type="entry name" value="ATP-BINDING CASSETTE SUB-FAMILY B MEMBER 10, MITOCHONDRIAL"/>
    <property type="match status" value="1"/>
</dbReference>
<dbReference type="GO" id="GO:0005524">
    <property type="term" value="F:ATP binding"/>
    <property type="evidence" value="ECO:0007669"/>
    <property type="project" value="UniProtKB-KW"/>
</dbReference>
<proteinExistence type="predicted"/>
<reference evidence="10" key="1">
    <citation type="submission" date="2020-04" db="EMBL/GenBank/DDBJ databases">
        <title>Deep metagenomics examines the oral microbiome during advanced dental caries in children, revealing novel taxa and co-occurrences with host molecules.</title>
        <authorList>
            <person name="Baker J.L."/>
            <person name="Morton J.T."/>
            <person name="Dinis M."/>
            <person name="Alvarez R."/>
            <person name="Tran N.C."/>
            <person name="Knight R."/>
            <person name="Edlund A."/>
        </authorList>
    </citation>
    <scope>NUCLEOTIDE SEQUENCE</scope>
    <source>
        <strain evidence="10">JCVI_24_bin.2</strain>
    </source>
</reference>
<evidence type="ECO:0000259" key="9">
    <source>
        <dbReference type="PROSITE" id="PS50929"/>
    </source>
</evidence>
<feature type="domain" description="ABC transmembrane type-1" evidence="9">
    <location>
        <begin position="23"/>
        <end position="274"/>
    </location>
</feature>
<protein>
    <submittedName>
        <fullName evidence="10">ABC transporter ATP-binding protein</fullName>
    </submittedName>
</protein>
<feature type="transmembrane region" description="Helical" evidence="7">
    <location>
        <begin position="163"/>
        <end position="186"/>
    </location>
</feature>
<dbReference type="FunFam" id="3.40.50.300:FF:000218">
    <property type="entry name" value="Multidrug ABC transporter ATP-binding protein"/>
    <property type="match status" value="1"/>
</dbReference>
<evidence type="ECO:0000313" key="11">
    <source>
        <dbReference type="Proteomes" id="UP000709351"/>
    </source>
</evidence>
<dbReference type="InterPro" id="IPR003439">
    <property type="entry name" value="ABC_transporter-like_ATP-bd"/>
</dbReference>
<dbReference type="PROSITE" id="PS50893">
    <property type="entry name" value="ABC_TRANSPORTER_2"/>
    <property type="match status" value="1"/>
</dbReference>
<dbReference type="Pfam" id="PF00005">
    <property type="entry name" value="ABC_tran"/>
    <property type="match status" value="1"/>
</dbReference>
<evidence type="ECO:0000256" key="4">
    <source>
        <dbReference type="ARBA" id="ARBA00022840"/>
    </source>
</evidence>
<keyword evidence="5 7" id="KW-1133">Transmembrane helix</keyword>
<dbReference type="GO" id="GO:0005886">
    <property type="term" value="C:plasma membrane"/>
    <property type="evidence" value="ECO:0007669"/>
    <property type="project" value="UniProtKB-SubCell"/>
</dbReference>
<feature type="transmembrane region" description="Helical" evidence="7">
    <location>
        <begin position="139"/>
        <end position="157"/>
    </location>
</feature>
<comment type="caution">
    <text evidence="10">The sequence shown here is derived from an EMBL/GenBank/DDBJ whole genome shotgun (WGS) entry which is preliminary data.</text>
</comment>
<dbReference type="AlphaFoldDB" id="A0A930DMH8"/>
<dbReference type="SUPFAM" id="SSF52540">
    <property type="entry name" value="P-loop containing nucleoside triphosphate hydrolases"/>
    <property type="match status" value="1"/>
</dbReference>
<dbReference type="Proteomes" id="UP000709351">
    <property type="component" value="Unassembled WGS sequence"/>
</dbReference>
<dbReference type="Pfam" id="PF00664">
    <property type="entry name" value="ABC_membrane"/>
    <property type="match status" value="1"/>
</dbReference>
<evidence type="ECO:0000259" key="8">
    <source>
        <dbReference type="PROSITE" id="PS50893"/>
    </source>
</evidence>
<dbReference type="Gene3D" id="3.40.50.300">
    <property type="entry name" value="P-loop containing nucleotide triphosphate hydrolases"/>
    <property type="match status" value="1"/>
</dbReference>
<feature type="transmembrane region" description="Helical" evidence="7">
    <location>
        <begin position="284"/>
        <end position="302"/>
    </location>
</feature>
<gene>
    <name evidence="10" type="ORF">HXM93_03735</name>
</gene>
<dbReference type="InterPro" id="IPR017871">
    <property type="entry name" value="ABC_transporter-like_CS"/>
</dbReference>
<dbReference type="PANTHER" id="PTHR43394">
    <property type="entry name" value="ATP-DEPENDENT PERMEASE MDL1, MITOCHONDRIAL"/>
    <property type="match status" value="1"/>
</dbReference>
<keyword evidence="6 7" id="KW-0472">Membrane</keyword>
<organism evidence="10 11">
    <name type="scientific">Oribacterium parvum</name>
    <dbReference type="NCBI Taxonomy" id="1501329"/>
    <lineage>
        <taxon>Bacteria</taxon>
        <taxon>Bacillati</taxon>
        <taxon>Bacillota</taxon>
        <taxon>Clostridia</taxon>
        <taxon>Lachnospirales</taxon>
        <taxon>Lachnospiraceae</taxon>
        <taxon>Oribacterium</taxon>
    </lineage>
</organism>
<evidence type="ECO:0000256" key="1">
    <source>
        <dbReference type="ARBA" id="ARBA00004651"/>
    </source>
</evidence>
<feature type="transmembrane region" description="Helical" evidence="7">
    <location>
        <begin position="62"/>
        <end position="89"/>
    </location>
</feature>
<feature type="transmembrane region" description="Helical" evidence="7">
    <location>
        <begin position="21"/>
        <end position="42"/>
    </location>
</feature>
<keyword evidence="3" id="KW-0547">Nucleotide-binding</keyword>
<dbReference type="GO" id="GO:0016887">
    <property type="term" value="F:ATP hydrolysis activity"/>
    <property type="evidence" value="ECO:0007669"/>
    <property type="project" value="InterPro"/>
</dbReference>
<evidence type="ECO:0000313" key="10">
    <source>
        <dbReference type="EMBL" id="MBF1283628.1"/>
    </source>
</evidence>
<feature type="transmembrane region" description="Helical" evidence="7">
    <location>
        <begin position="251"/>
        <end position="272"/>
    </location>
</feature>
<dbReference type="InterPro" id="IPR039421">
    <property type="entry name" value="Type_1_exporter"/>
</dbReference>
<sequence length="592" mass="66381">MKDKKKSIEELASLCGTKKGSLIVGNILIAMGAILNILPVLLTYKIIVSLMTKKESRENLMFYALYGILAVFVAYLFTYIGSIFCHTFSYRIIADLKKKIVSHIATLPLGYFTGEHKAKLKQVLSSDMNQIEGYYAHQLPSLVSTLVLILFLLFFMFRMNVVFALLTLTAIAVGLIIQVSIMVKIVKAGGLAENFKILDRINSATNEYVKGMPEVKIFGNSTSSFQNYENAVNQYRQFTETMTARIRPGFVAFRVVILSVATFLVPAGILLLTKKPNDMATMRTVLFFWIVAPAMSVPCLKLRDFAEGMNLLEDVVQRVWDVLVEKELAEGKYTEKLKNYDIIFEKVCFSYEKEQVLKDISFIAKQGELTALVGASGAGKSTIGALIPRFYEPTEGVIKLGGVNMQEMPSNALMENVSFVFQDNDLLSDTIFQNIAMGKKGCRREEVIEAAKKARCHDFIMKLEKGYETILGKGNTLSGGEKQRIAVARAILKDAPVLILDEATSYADSENEYLMQEALAELVKDKTVIMIAHRLGTIKNAQQILVLSEGQIVERGTHESLMKKEGVYRKMFSIFDEVRSWKMKQEGGWYHA</sequence>
<dbReference type="SMART" id="SM00382">
    <property type="entry name" value="AAA"/>
    <property type="match status" value="1"/>
</dbReference>
<evidence type="ECO:0000256" key="7">
    <source>
        <dbReference type="SAM" id="Phobius"/>
    </source>
</evidence>
<evidence type="ECO:0000256" key="3">
    <source>
        <dbReference type="ARBA" id="ARBA00022741"/>
    </source>
</evidence>
<dbReference type="InterPro" id="IPR036640">
    <property type="entry name" value="ABC1_TM_sf"/>
</dbReference>
<dbReference type="InterPro" id="IPR011527">
    <property type="entry name" value="ABC1_TM_dom"/>
</dbReference>
<evidence type="ECO:0000256" key="5">
    <source>
        <dbReference type="ARBA" id="ARBA00022989"/>
    </source>
</evidence>
<evidence type="ECO:0000256" key="2">
    <source>
        <dbReference type="ARBA" id="ARBA00022692"/>
    </source>
</evidence>
<dbReference type="Gene3D" id="1.20.1560.10">
    <property type="entry name" value="ABC transporter type 1, transmembrane domain"/>
    <property type="match status" value="1"/>
</dbReference>
<comment type="subcellular location">
    <subcellularLocation>
        <location evidence="1">Cell membrane</location>
        <topology evidence="1">Multi-pass membrane protein</topology>
    </subcellularLocation>
</comment>
<keyword evidence="4 10" id="KW-0067">ATP-binding</keyword>
<keyword evidence="2 7" id="KW-0812">Transmembrane</keyword>
<dbReference type="SUPFAM" id="SSF90123">
    <property type="entry name" value="ABC transporter transmembrane region"/>
    <property type="match status" value="1"/>
</dbReference>
<evidence type="ECO:0000256" key="6">
    <source>
        <dbReference type="ARBA" id="ARBA00023136"/>
    </source>
</evidence>
<name>A0A930DMH8_9FIRM</name>
<feature type="domain" description="ABC transporter" evidence="8">
    <location>
        <begin position="337"/>
        <end position="574"/>
    </location>
</feature>
<dbReference type="PROSITE" id="PS00211">
    <property type="entry name" value="ABC_TRANSPORTER_1"/>
    <property type="match status" value="1"/>
</dbReference>
<dbReference type="EMBL" id="JABZRD010000190">
    <property type="protein sequence ID" value="MBF1283628.1"/>
    <property type="molecule type" value="Genomic_DNA"/>
</dbReference>
<dbReference type="PROSITE" id="PS50929">
    <property type="entry name" value="ABC_TM1F"/>
    <property type="match status" value="1"/>
</dbReference>
<dbReference type="InterPro" id="IPR027417">
    <property type="entry name" value="P-loop_NTPase"/>
</dbReference>
<dbReference type="GO" id="GO:0015421">
    <property type="term" value="F:ABC-type oligopeptide transporter activity"/>
    <property type="evidence" value="ECO:0007669"/>
    <property type="project" value="TreeGrafter"/>
</dbReference>
<dbReference type="InterPro" id="IPR003593">
    <property type="entry name" value="AAA+_ATPase"/>
</dbReference>